<feature type="domain" description="Platelet-derived growth factor (PDGF) family profile" evidence="2">
    <location>
        <begin position="85"/>
        <end position="147"/>
    </location>
</feature>
<dbReference type="Proteomes" id="UP001497623">
    <property type="component" value="Unassembled WGS sequence"/>
</dbReference>
<dbReference type="SUPFAM" id="SSF57501">
    <property type="entry name" value="Cystine-knot cytokines"/>
    <property type="match status" value="1"/>
</dbReference>
<keyword evidence="4" id="KW-1185">Reference proteome</keyword>
<reference evidence="3 4" key="1">
    <citation type="submission" date="2024-05" db="EMBL/GenBank/DDBJ databases">
        <authorList>
            <person name="Wallberg A."/>
        </authorList>
    </citation>
    <scope>NUCLEOTIDE SEQUENCE [LARGE SCALE GENOMIC DNA]</scope>
</reference>
<dbReference type="GO" id="GO:0008083">
    <property type="term" value="F:growth factor activity"/>
    <property type="evidence" value="ECO:0007669"/>
    <property type="project" value="InterPro"/>
</dbReference>
<evidence type="ECO:0000259" key="2">
    <source>
        <dbReference type="Pfam" id="PF00341"/>
    </source>
</evidence>
<keyword evidence="1" id="KW-0732">Signal</keyword>
<dbReference type="EMBL" id="CAXKWB010005818">
    <property type="protein sequence ID" value="CAL4079999.1"/>
    <property type="molecule type" value="Genomic_DNA"/>
</dbReference>
<dbReference type="Gene3D" id="2.10.90.10">
    <property type="entry name" value="Cystine-knot cytokines"/>
    <property type="match status" value="1"/>
</dbReference>
<evidence type="ECO:0000313" key="3">
    <source>
        <dbReference type="EMBL" id="CAL4079999.1"/>
    </source>
</evidence>
<dbReference type="Pfam" id="PF00341">
    <property type="entry name" value="PDGF"/>
    <property type="match status" value="1"/>
</dbReference>
<organism evidence="3 4">
    <name type="scientific">Meganyctiphanes norvegica</name>
    <name type="common">Northern krill</name>
    <name type="synonym">Thysanopoda norvegica</name>
    <dbReference type="NCBI Taxonomy" id="48144"/>
    <lineage>
        <taxon>Eukaryota</taxon>
        <taxon>Metazoa</taxon>
        <taxon>Ecdysozoa</taxon>
        <taxon>Arthropoda</taxon>
        <taxon>Crustacea</taxon>
        <taxon>Multicrustacea</taxon>
        <taxon>Malacostraca</taxon>
        <taxon>Eumalacostraca</taxon>
        <taxon>Eucarida</taxon>
        <taxon>Euphausiacea</taxon>
        <taxon>Euphausiidae</taxon>
        <taxon>Meganyctiphanes</taxon>
    </lineage>
</organism>
<dbReference type="InterPro" id="IPR029034">
    <property type="entry name" value="Cystine-knot_cytokine"/>
</dbReference>
<accession>A0AAV2QC48</accession>
<gene>
    <name evidence="3" type="ORF">MNOR_LOCUS11169</name>
</gene>
<name>A0AAV2QC48_MEGNR</name>
<evidence type="ECO:0000313" key="4">
    <source>
        <dbReference type="Proteomes" id="UP001497623"/>
    </source>
</evidence>
<evidence type="ECO:0000256" key="1">
    <source>
        <dbReference type="SAM" id="SignalP"/>
    </source>
</evidence>
<feature type="signal peptide" evidence="1">
    <location>
        <begin position="1"/>
        <end position="22"/>
    </location>
</feature>
<sequence length="151" mass="16985">MATITPVLFAMILIQLTSFLSAIPVTTRNIAHEDNEGMQPDDLIKQQLKDLIDYCSQPQKELLKLYHVLSDNYPGLLSGGHAGLRDSNHELSPSLLPIDRCNTRCSHLDGLTCTPLEDKIVQRVIYLQDKDDKHHTLTVNEHTQCQCIKAP</sequence>
<protein>
    <recommendedName>
        <fullName evidence="2">Platelet-derived growth factor (PDGF) family profile domain-containing protein</fullName>
    </recommendedName>
</protein>
<dbReference type="GO" id="GO:0016020">
    <property type="term" value="C:membrane"/>
    <property type="evidence" value="ECO:0007669"/>
    <property type="project" value="InterPro"/>
</dbReference>
<dbReference type="InterPro" id="IPR000072">
    <property type="entry name" value="PDGF/VEGF_dom"/>
</dbReference>
<dbReference type="AlphaFoldDB" id="A0AAV2QC48"/>
<proteinExistence type="predicted"/>
<feature type="chain" id="PRO_5043405061" description="Platelet-derived growth factor (PDGF) family profile domain-containing protein" evidence="1">
    <location>
        <begin position="23"/>
        <end position="151"/>
    </location>
</feature>
<comment type="caution">
    <text evidence="3">The sequence shown here is derived from an EMBL/GenBank/DDBJ whole genome shotgun (WGS) entry which is preliminary data.</text>
</comment>